<gene>
    <name evidence="3" type="ORF">NQ318_006780</name>
</gene>
<dbReference type="InterPro" id="IPR021139">
    <property type="entry name" value="NYN"/>
</dbReference>
<keyword evidence="4" id="KW-1185">Reference proteome</keyword>
<evidence type="ECO:0000256" key="1">
    <source>
        <dbReference type="SAM" id="MobiDB-lite"/>
    </source>
</evidence>
<comment type="caution">
    <text evidence="3">The sequence shown here is derived from an EMBL/GenBank/DDBJ whole genome shotgun (WGS) entry which is preliminary data.</text>
</comment>
<feature type="compositionally biased region" description="Polar residues" evidence="1">
    <location>
        <begin position="42"/>
        <end position="57"/>
    </location>
</feature>
<dbReference type="GO" id="GO:1905762">
    <property type="term" value="F:CCR4-NOT complex binding"/>
    <property type="evidence" value="ECO:0007669"/>
    <property type="project" value="TreeGrafter"/>
</dbReference>
<sequence>MYLSETNTQESSDDSLNRESNFSDCTGAKPKFKFPPPPRLSRSANNSYCTSASDSSNSGIYNRSFITKKKRHRICLERKLPPLGIYWDIENCSVPKGKCARDVVQRIREVFLQNYRESEFVVVCDVKKENRRIIQELHDSQVNLIHVSSMSKNAADEKLRQSLRRFAELHPPPSGIVLISGDINFAADLSDLRYKKKIRVILVHQVKNVASALILCANEHHSFMELLKDLPEYTVKVYSHTPSILTLTNLPINYNYKKLRRRLLALIENCGGKILHINTEEGTANIRYENFNSAFRT</sequence>
<feature type="region of interest" description="Disordered" evidence="1">
    <location>
        <begin position="1"/>
        <end position="57"/>
    </location>
</feature>
<dbReference type="PANTHER" id="PTHR14379:SF3">
    <property type="entry name" value="MEIOSIS REGULATOR AND MRNA STABILITY FACTOR 1"/>
    <property type="match status" value="1"/>
</dbReference>
<evidence type="ECO:0000313" key="3">
    <source>
        <dbReference type="EMBL" id="KAJ8946870.1"/>
    </source>
</evidence>
<evidence type="ECO:0000259" key="2">
    <source>
        <dbReference type="Pfam" id="PF01936"/>
    </source>
</evidence>
<proteinExistence type="predicted"/>
<dbReference type="GO" id="GO:0005777">
    <property type="term" value="C:peroxisome"/>
    <property type="evidence" value="ECO:0007669"/>
    <property type="project" value="InterPro"/>
</dbReference>
<dbReference type="PANTHER" id="PTHR14379">
    <property type="entry name" value="LIMKAIN B LKAP"/>
    <property type="match status" value="1"/>
</dbReference>
<evidence type="ECO:0000313" key="4">
    <source>
        <dbReference type="Proteomes" id="UP001162162"/>
    </source>
</evidence>
<accession>A0AAV8Y7H5</accession>
<dbReference type="EMBL" id="JAPWTK010000174">
    <property type="protein sequence ID" value="KAJ8946870.1"/>
    <property type="molecule type" value="Genomic_DNA"/>
</dbReference>
<reference evidence="3" key="1">
    <citation type="journal article" date="2023" name="Insect Mol. Biol.">
        <title>Genome sequencing provides insights into the evolution of gene families encoding plant cell wall-degrading enzymes in longhorned beetles.</title>
        <authorList>
            <person name="Shin N.R."/>
            <person name="Okamura Y."/>
            <person name="Kirsch R."/>
            <person name="Pauchet Y."/>
        </authorList>
    </citation>
    <scope>NUCLEOTIDE SEQUENCE</scope>
    <source>
        <strain evidence="3">AMC_N1</strain>
    </source>
</reference>
<dbReference type="InterPro" id="IPR012677">
    <property type="entry name" value="Nucleotide-bd_a/b_plait_sf"/>
</dbReference>
<organism evidence="3 4">
    <name type="scientific">Aromia moschata</name>
    <dbReference type="NCBI Taxonomy" id="1265417"/>
    <lineage>
        <taxon>Eukaryota</taxon>
        <taxon>Metazoa</taxon>
        <taxon>Ecdysozoa</taxon>
        <taxon>Arthropoda</taxon>
        <taxon>Hexapoda</taxon>
        <taxon>Insecta</taxon>
        <taxon>Pterygota</taxon>
        <taxon>Neoptera</taxon>
        <taxon>Endopterygota</taxon>
        <taxon>Coleoptera</taxon>
        <taxon>Polyphaga</taxon>
        <taxon>Cucujiformia</taxon>
        <taxon>Chrysomeloidea</taxon>
        <taxon>Cerambycidae</taxon>
        <taxon>Cerambycinae</taxon>
        <taxon>Callichromatini</taxon>
        <taxon>Aromia</taxon>
    </lineage>
</organism>
<dbReference type="AlphaFoldDB" id="A0AAV8Y7H5"/>
<dbReference type="Gene3D" id="3.40.50.1010">
    <property type="entry name" value="5'-nuclease"/>
    <property type="match status" value="1"/>
</dbReference>
<dbReference type="Pfam" id="PF01936">
    <property type="entry name" value="NYN"/>
    <property type="match status" value="1"/>
</dbReference>
<dbReference type="GO" id="GO:0004540">
    <property type="term" value="F:RNA nuclease activity"/>
    <property type="evidence" value="ECO:0007669"/>
    <property type="project" value="InterPro"/>
</dbReference>
<feature type="domain" description="NYN" evidence="2">
    <location>
        <begin position="83"/>
        <end position="222"/>
    </location>
</feature>
<dbReference type="InterPro" id="IPR024768">
    <property type="entry name" value="Marf1"/>
</dbReference>
<dbReference type="CDD" id="cd10910">
    <property type="entry name" value="PIN_limkain_b1_N_like"/>
    <property type="match status" value="1"/>
</dbReference>
<dbReference type="GO" id="GO:0010468">
    <property type="term" value="P:regulation of gene expression"/>
    <property type="evidence" value="ECO:0007669"/>
    <property type="project" value="InterPro"/>
</dbReference>
<dbReference type="Gene3D" id="3.30.70.330">
    <property type="match status" value="1"/>
</dbReference>
<name>A0AAV8Y7H5_9CUCU</name>
<protein>
    <recommendedName>
        <fullName evidence="2">NYN domain-containing protein</fullName>
    </recommendedName>
</protein>
<dbReference type="Proteomes" id="UP001162162">
    <property type="component" value="Unassembled WGS sequence"/>
</dbReference>
<feature type="compositionally biased region" description="Polar residues" evidence="1">
    <location>
        <begin position="1"/>
        <end position="10"/>
    </location>
</feature>